<keyword evidence="3" id="KW-1185">Reference proteome</keyword>
<evidence type="ECO:0000313" key="3">
    <source>
        <dbReference type="Proteomes" id="UP000298438"/>
    </source>
</evidence>
<accession>A0A4Y9SG47</accession>
<dbReference type="Proteomes" id="UP000298438">
    <property type="component" value="Unassembled WGS sequence"/>
</dbReference>
<proteinExistence type="predicted"/>
<dbReference type="PANTHER" id="PTHR30203">
    <property type="entry name" value="OUTER MEMBRANE CATION EFFLUX PROTEIN"/>
    <property type="match status" value="1"/>
</dbReference>
<comment type="caution">
    <text evidence="2">The sequence shown here is derived from an EMBL/GenBank/DDBJ whole genome shotgun (WGS) entry which is preliminary data.</text>
</comment>
<dbReference type="Gene3D" id="1.20.1600.10">
    <property type="entry name" value="Outer membrane efflux proteins (OEP)"/>
    <property type="match status" value="1"/>
</dbReference>
<evidence type="ECO:0000313" key="2">
    <source>
        <dbReference type="EMBL" id="TFW19085.1"/>
    </source>
</evidence>
<protein>
    <submittedName>
        <fullName evidence="2">TolC family protein</fullName>
    </submittedName>
</protein>
<dbReference type="OrthoDB" id="8554634at2"/>
<gene>
    <name evidence="2" type="ORF">E4L96_12455</name>
</gene>
<dbReference type="PANTHER" id="PTHR30203:SF24">
    <property type="entry name" value="BLR4935 PROTEIN"/>
    <property type="match status" value="1"/>
</dbReference>
<dbReference type="InterPro" id="IPR010131">
    <property type="entry name" value="MdtP/NodT-like"/>
</dbReference>
<dbReference type="GO" id="GO:0015562">
    <property type="term" value="F:efflux transmembrane transporter activity"/>
    <property type="evidence" value="ECO:0007669"/>
    <property type="project" value="InterPro"/>
</dbReference>
<reference evidence="2 3" key="1">
    <citation type="submission" date="2019-03" db="EMBL/GenBank/DDBJ databases">
        <title>Draft Genome Sequence of Massilia arenosa sp. nov., a Novel Massilia Species Isolated from a Sandy-loam Maize Soil.</title>
        <authorList>
            <person name="Raths R."/>
            <person name="Peta V."/>
            <person name="Bucking H."/>
        </authorList>
    </citation>
    <scope>NUCLEOTIDE SEQUENCE [LARGE SCALE GENOMIC DNA]</scope>
    <source>
        <strain evidence="2 3">MC02</strain>
    </source>
</reference>
<organism evidence="2 3">
    <name type="scientific">Zemynaea arenosa</name>
    <dbReference type="NCBI Taxonomy" id="2561931"/>
    <lineage>
        <taxon>Bacteria</taxon>
        <taxon>Pseudomonadati</taxon>
        <taxon>Pseudomonadota</taxon>
        <taxon>Betaproteobacteria</taxon>
        <taxon>Burkholderiales</taxon>
        <taxon>Oxalobacteraceae</taxon>
        <taxon>Telluria group</taxon>
        <taxon>Zemynaea</taxon>
    </lineage>
</organism>
<dbReference type="EMBL" id="SPVF01000153">
    <property type="protein sequence ID" value="TFW19085.1"/>
    <property type="molecule type" value="Genomic_DNA"/>
</dbReference>
<dbReference type="AlphaFoldDB" id="A0A4Y9SG47"/>
<dbReference type="SUPFAM" id="SSF56954">
    <property type="entry name" value="Outer membrane efflux proteins (OEP)"/>
    <property type="match status" value="1"/>
</dbReference>
<sequence>MGAALFLAACASPSPDAGFGAVASTIAQRNGVEPKLVRGQHDTDAVRQLVTERLAKPLDVDSAVTIAVVNHPGLQATYWEAGIADADLAQAGRLQNPTFGFKRTHNGEVEIERSLGFNLVELLTKPLAARIERRRFEQVRLQVASAVQAHIAATRRAWFDAVAAQQSRAYAKQVQTAAEAAAELTQRMTNVGNASALDRAQQQVFSAEAAASTVRATKAATAAREKLVRLLGLTGSEAALTLPDQLPALPDQPITLAEAERIAVRDRLDIQAARIETEETAASLGLSRTTRFINVLDLAYVRNTAGDVSAPGYEITLEIPLFDWGSARVAKAEAIYMRSASRLAQTAVDARSEAREAYHAYRGSYDVARQYRDQIIPLRKQVSKETLLRYNGMLIGVFELLADARAQREAVTAYIDALREFWTDDANLQAALGGKLPPSEPAVNTTQETHKDRQP</sequence>
<name>A0A4Y9SG47_9BURK</name>
<evidence type="ECO:0000256" key="1">
    <source>
        <dbReference type="SAM" id="MobiDB-lite"/>
    </source>
</evidence>
<feature type="region of interest" description="Disordered" evidence="1">
    <location>
        <begin position="433"/>
        <end position="455"/>
    </location>
</feature>